<organism evidence="3 4">
    <name type="scientific">Antribacter soli</name>
    <dbReference type="NCBI Taxonomy" id="2910976"/>
    <lineage>
        <taxon>Bacteria</taxon>
        <taxon>Bacillati</taxon>
        <taxon>Actinomycetota</taxon>
        <taxon>Actinomycetes</taxon>
        <taxon>Micrococcales</taxon>
        <taxon>Promicromonosporaceae</taxon>
        <taxon>Antribacter</taxon>
    </lineage>
</organism>
<evidence type="ECO:0000256" key="1">
    <source>
        <dbReference type="SAM" id="MobiDB-lite"/>
    </source>
</evidence>
<dbReference type="SUPFAM" id="SSF47789">
    <property type="entry name" value="C-terminal domain of RNA polymerase alpha subunit"/>
    <property type="match status" value="1"/>
</dbReference>
<dbReference type="SUPFAM" id="SSF88659">
    <property type="entry name" value="Sigma3 and sigma4 domains of RNA polymerase sigma factors"/>
    <property type="match status" value="1"/>
</dbReference>
<dbReference type="PRINTS" id="PR00046">
    <property type="entry name" value="SIGMA70FCT"/>
</dbReference>
<dbReference type="EMBL" id="JAKGSG010000020">
    <property type="protein sequence ID" value="MCF4120339.1"/>
    <property type="molecule type" value="Genomic_DNA"/>
</dbReference>
<dbReference type="InterPro" id="IPR000943">
    <property type="entry name" value="RNA_pol_sigma70"/>
</dbReference>
<evidence type="ECO:0000313" key="3">
    <source>
        <dbReference type="EMBL" id="MCF4120339.1"/>
    </source>
</evidence>
<protein>
    <recommendedName>
        <fullName evidence="2">RNA polymerase sigma-70 domain-containing protein</fullName>
    </recommendedName>
</protein>
<dbReference type="GO" id="GO:0006352">
    <property type="term" value="P:DNA-templated transcription initiation"/>
    <property type="evidence" value="ECO:0007669"/>
    <property type="project" value="InterPro"/>
</dbReference>
<dbReference type="Gene3D" id="1.10.10.10">
    <property type="entry name" value="Winged helix-like DNA-binding domain superfamily/Winged helix DNA-binding domain"/>
    <property type="match status" value="1"/>
</dbReference>
<dbReference type="Proteomes" id="UP001165405">
    <property type="component" value="Unassembled WGS sequence"/>
</dbReference>
<reference evidence="3" key="1">
    <citation type="submission" date="2022-01" db="EMBL/GenBank/DDBJ databases">
        <title>Antribacter sp. nov., isolated from Guizhou of China.</title>
        <authorList>
            <person name="Chengliang C."/>
            <person name="Ya Z."/>
        </authorList>
    </citation>
    <scope>NUCLEOTIDE SEQUENCE</scope>
    <source>
        <strain evidence="3">KLBMP 9083</strain>
    </source>
</reference>
<sequence>MHDDLVFHSTPRWVDAFPWLRGTDADAAWERPADAAAGPDLDERIATVAHLAIETQASRTLHEVFPLLAPGLLLKNLPLTPRLHNVLRRHQLHTGADLESITVGDLLASMQVGPWTVDSIFRTLAEVSISPPEPEAPAPEPEEEADLTPSEALERSVASLEPRMRAILLRRLFAPVPATLADLGEEFGVTRERVRQLEKKTLAVLGEPLGLARPTVTAIFDAYRDRGVDAAAVLGVETPPRPTTAPAPPPPRSQRPLYRHF</sequence>
<comment type="caution">
    <text evidence="3">The sequence shown here is derived from an EMBL/GenBank/DDBJ whole genome shotgun (WGS) entry which is preliminary data.</text>
</comment>
<evidence type="ECO:0000259" key="2">
    <source>
        <dbReference type="PROSITE" id="PS00716"/>
    </source>
</evidence>
<dbReference type="PROSITE" id="PS00716">
    <property type="entry name" value="SIGMA70_2"/>
    <property type="match status" value="1"/>
</dbReference>
<dbReference type="Gene3D" id="1.10.150.20">
    <property type="entry name" value="5' to 3' exonuclease, C-terminal subdomain"/>
    <property type="match status" value="1"/>
</dbReference>
<gene>
    <name evidence="3" type="ORF">L1785_05035</name>
</gene>
<dbReference type="GO" id="GO:0003700">
    <property type="term" value="F:DNA-binding transcription factor activity"/>
    <property type="evidence" value="ECO:0007669"/>
    <property type="project" value="InterPro"/>
</dbReference>
<accession>A0AA41QDW5</accession>
<dbReference type="InterPro" id="IPR007630">
    <property type="entry name" value="RNA_pol_sigma70_r4"/>
</dbReference>
<dbReference type="Pfam" id="PF04545">
    <property type="entry name" value="Sigma70_r4"/>
    <property type="match status" value="1"/>
</dbReference>
<dbReference type="RefSeq" id="WP_236088111.1">
    <property type="nucleotide sequence ID" value="NZ_JAKGSG010000020.1"/>
</dbReference>
<dbReference type="InterPro" id="IPR013324">
    <property type="entry name" value="RNA_pol_sigma_r3/r4-like"/>
</dbReference>
<feature type="region of interest" description="Disordered" evidence="1">
    <location>
        <begin position="130"/>
        <end position="155"/>
    </location>
</feature>
<feature type="domain" description="RNA polymerase sigma-70" evidence="2">
    <location>
        <begin position="179"/>
        <end position="205"/>
    </location>
</feature>
<evidence type="ECO:0000313" key="4">
    <source>
        <dbReference type="Proteomes" id="UP001165405"/>
    </source>
</evidence>
<keyword evidence="4" id="KW-1185">Reference proteome</keyword>
<dbReference type="InterPro" id="IPR036388">
    <property type="entry name" value="WH-like_DNA-bd_sf"/>
</dbReference>
<feature type="compositionally biased region" description="Pro residues" evidence="1">
    <location>
        <begin position="239"/>
        <end position="253"/>
    </location>
</feature>
<name>A0AA41QDW5_9MICO</name>
<feature type="region of interest" description="Disordered" evidence="1">
    <location>
        <begin position="237"/>
        <end position="261"/>
    </location>
</feature>
<proteinExistence type="predicted"/>
<dbReference type="AlphaFoldDB" id="A0AA41QDW5"/>